<dbReference type="Pfam" id="PF13188">
    <property type="entry name" value="PAS_8"/>
    <property type="match status" value="1"/>
</dbReference>
<dbReference type="AlphaFoldDB" id="A0A1T4X760"/>
<dbReference type="SMART" id="SM00091">
    <property type="entry name" value="PAS"/>
    <property type="match status" value="2"/>
</dbReference>
<evidence type="ECO:0000313" key="7">
    <source>
        <dbReference type="Proteomes" id="UP000190027"/>
    </source>
</evidence>
<dbReference type="InterPro" id="IPR036388">
    <property type="entry name" value="WH-like_DNA-bd_sf"/>
</dbReference>
<dbReference type="Proteomes" id="UP000190027">
    <property type="component" value="Unassembled WGS sequence"/>
</dbReference>
<dbReference type="PRINTS" id="PR00038">
    <property type="entry name" value="HTHLUXR"/>
</dbReference>
<keyword evidence="2" id="KW-0238">DNA-binding</keyword>
<dbReference type="SMART" id="SM00421">
    <property type="entry name" value="HTH_LUXR"/>
    <property type="match status" value="1"/>
</dbReference>
<evidence type="ECO:0000313" key="6">
    <source>
        <dbReference type="EMBL" id="SKA85257.1"/>
    </source>
</evidence>
<evidence type="ECO:0000259" key="4">
    <source>
        <dbReference type="PROSITE" id="PS50043"/>
    </source>
</evidence>
<dbReference type="Pfam" id="PF08448">
    <property type="entry name" value="PAS_4"/>
    <property type="match status" value="1"/>
</dbReference>
<proteinExistence type="predicted"/>
<dbReference type="InterPro" id="IPR000014">
    <property type="entry name" value="PAS"/>
</dbReference>
<feature type="domain" description="PAS" evidence="5">
    <location>
        <begin position="148"/>
        <end position="218"/>
    </location>
</feature>
<dbReference type="Pfam" id="PF00196">
    <property type="entry name" value="GerE"/>
    <property type="match status" value="1"/>
</dbReference>
<dbReference type="GO" id="GO:0003677">
    <property type="term" value="F:DNA binding"/>
    <property type="evidence" value="ECO:0007669"/>
    <property type="project" value="UniProtKB-KW"/>
</dbReference>
<sequence length="415" mass="47169">MTDESTGRNMDSTPIHAPSDVVDALRDHMLFTDAQGRVIHANSKAQRFYGNRVHRGRPFWEVLGLTPNNHADQSPGLQSVLKRWPPDRVHEIRAPKGDTSWSLRIVRLPEACGAKGFVVMATDNRPIVELHERVQERVGESVALLDYSVRLFNTLFDTALDAMFLLDEERLIRTVNPRASRLFDPEQQGLTGRDMVELLAPEQRNPFSAALATLDDGETWNTRLTALGGQGLDLPVRAVLRRIDLDQHCLYHLSLRDLTNRTRLERGLERKSREVEGMNLALQNVVRSADEARNEARKELVDDLRRDLLPAIRRMAREPDAQRRVGYLEMVRERLDGLYCGDGEELSPLLLRLTPRELEVCRLIRTGRGGKEIAELLNASFETIQTHRKNIRRKLGLKGRRVALASFLQGLPGLE</sequence>
<dbReference type="InterPro" id="IPR016032">
    <property type="entry name" value="Sig_transdc_resp-reg_C-effctor"/>
</dbReference>
<dbReference type="SUPFAM" id="SSF46894">
    <property type="entry name" value="C-terminal effector domain of the bipartite response regulators"/>
    <property type="match status" value="1"/>
</dbReference>
<dbReference type="SUPFAM" id="SSF55785">
    <property type="entry name" value="PYP-like sensor domain (PAS domain)"/>
    <property type="match status" value="2"/>
</dbReference>
<dbReference type="PROSITE" id="PS50043">
    <property type="entry name" value="HTH_LUXR_2"/>
    <property type="match status" value="1"/>
</dbReference>
<reference evidence="6 7" key="1">
    <citation type="submission" date="2017-02" db="EMBL/GenBank/DDBJ databases">
        <authorList>
            <person name="Peterson S.W."/>
        </authorList>
    </citation>
    <scope>NUCLEOTIDE SEQUENCE [LARGE SCALE GENOMIC DNA]</scope>
    <source>
        <strain evidence="6 7">DSM 16080</strain>
    </source>
</reference>
<evidence type="ECO:0000256" key="1">
    <source>
        <dbReference type="ARBA" id="ARBA00023015"/>
    </source>
</evidence>
<dbReference type="STRING" id="1121449.SAMN02745704_01836"/>
<accession>A0A1T4X760</accession>
<dbReference type="OrthoDB" id="9797341at2"/>
<dbReference type="Gene3D" id="3.30.450.20">
    <property type="entry name" value="PAS domain"/>
    <property type="match status" value="2"/>
</dbReference>
<dbReference type="PROSITE" id="PS50112">
    <property type="entry name" value="PAS"/>
    <property type="match status" value="1"/>
</dbReference>
<dbReference type="InterPro" id="IPR000792">
    <property type="entry name" value="Tscrpt_reg_LuxR_C"/>
</dbReference>
<keyword evidence="1" id="KW-0805">Transcription regulation</keyword>
<gene>
    <name evidence="6" type="ORF">SAMN02745704_01836</name>
</gene>
<dbReference type="Gene3D" id="1.10.10.10">
    <property type="entry name" value="Winged helix-like DNA-binding domain superfamily/Winged helix DNA-binding domain"/>
    <property type="match status" value="1"/>
</dbReference>
<dbReference type="GO" id="GO:0006355">
    <property type="term" value="P:regulation of DNA-templated transcription"/>
    <property type="evidence" value="ECO:0007669"/>
    <property type="project" value="InterPro"/>
</dbReference>
<organism evidence="6 7">
    <name type="scientific">Paucidesulfovibrio gracilis DSM 16080</name>
    <dbReference type="NCBI Taxonomy" id="1121449"/>
    <lineage>
        <taxon>Bacteria</taxon>
        <taxon>Pseudomonadati</taxon>
        <taxon>Thermodesulfobacteriota</taxon>
        <taxon>Desulfovibrionia</taxon>
        <taxon>Desulfovibrionales</taxon>
        <taxon>Desulfovibrionaceae</taxon>
        <taxon>Paucidesulfovibrio</taxon>
    </lineage>
</organism>
<dbReference type="EMBL" id="FUYC01000008">
    <property type="protein sequence ID" value="SKA85257.1"/>
    <property type="molecule type" value="Genomic_DNA"/>
</dbReference>
<keyword evidence="7" id="KW-1185">Reference proteome</keyword>
<dbReference type="CDD" id="cd00130">
    <property type="entry name" value="PAS"/>
    <property type="match status" value="1"/>
</dbReference>
<name>A0A1T4X760_9BACT</name>
<evidence type="ECO:0000256" key="2">
    <source>
        <dbReference type="ARBA" id="ARBA00023125"/>
    </source>
</evidence>
<dbReference type="PANTHER" id="PTHR44688:SF16">
    <property type="entry name" value="DNA-BINDING TRANSCRIPTIONAL ACTIVATOR DEVR_DOSR"/>
    <property type="match status" value="1"/>
</dbReference>
<dbReference type="InterPro" id="IPR035965">
    <property type="entry name" value="PAS-like_dom_sf"/>
</dbReference>
<evidence type="ECO:0000256" key="3">
    <source>
        <dbReference type="ARBA" id="ARBA00023163"/>
    </source>
</evidence>
<dbReference type="InterPro" id="IPR013656">
    <property type="entry name" value="PAS_4"/>
</dbReference>
<dbReference type="PANTHER" id="PTHR44688">
    <property type="entry name" value="DNA-BINDING TRANSCRIPTIONAL ACTIVATOR DEVR_DOSR"/>
    <property type="match status" value="1"/>
</dbReference>
<dbReference type="RefSeq" id="WP_159447187.1">
    <property type="nucleotide sequence ID" value="NZ_FUYC01000008.1"/>
</dbReference>
<keyword evidence="3" id="KW-0804">Transcription</keyword>
<dbReference type="NCBIfam" id="TIGR00229">
    <property type="entry name" value="sensory_box"/>
    <property type="match status" value="1"/>
</dbReference>
<dbReference type="CDD" id="cd06170">
    <property type="entry name" value="LuxR_C_like"/>
    <property type="match status" value="1"/>
</dbReference>
<feature type="domain" description="HTH luxR-type" evidence="4">
    <location>
        <begin position="346"/>
        <end position="411"/>
    </location>
</feature>
<protein>
    <submittedName>
        <fullName evidence="6">PAS domain S-box-containing protein</fullName>
    </submittedName>
</protein>
<evidence type="ECO:0000259" key="5">
    <source>
        <dbReference type="PROSITE" id="PS50112"/>
    </source>
</evidence>